<proteinExistence type="predicted"/>
<accession>A0ABX2MGE5</accession>
<keyword evidence="2" id="KW-1185">Reference proteome</keyword>
<sequence length="118" mass="13698">MLRIFQLHWLNGEINRIKGETIQEACIAAGYGSGSIRALDYYKEIDEVPYNEKCFHYTDQSGKLSEIINPIFMDQIKTQNPCVGDEVTVNFANTTFKYTLEEITKFSYRFGEQIMCFN</sequence>
<evidence type="ECO:0000313" key="2">
    <source>
        <dbReference type="Proteomes" id="UP000577724"/>
    </source>
</evidence>
<evidence type="ECO:0000313" key="1">
    <source>
        <dbReference type="EMBL" id="NUU52976.1"/>
    </source>
</evidence>
<dbReference type="Proteomes" id="UP000577724">
    <property type="component" value="Unassembled WGS sequence"/>
</dbReference>
<dbReference type="EMBL" id="JABMCC010000089">
    <property type="protein sequence ID" value="NUU52976.1"/>
    <property type="molecule type" value="Genomic_DNA"/>
</dbReference>
<reference evidence="1 2" key="1">
    <citation type="submission" date="2020-05" db="EMBL/GenBank/DDBJ databases">
        <title>Genome Sequencing of Type Strains.</title>
        <authorList>
            <person name="Lemaire J.F."/>
            <person name="Inderbitzin P."/>
            <person name="Gregorio O.A."/>
            <person name="Collins S.B."/>
            <person name="Wespe N."/>
            <person name="Knight-Connoni V."/>
        </authorList>
    </citation>
    <scope>NUCLEOTIDE SEQUENCE [LARGE SCALE GENOMIC DNA]</scope>
    <source>
        <strain evidence="1 2">DSM 19942</strain>
    </source>
</reference>
<protein>
    <submittedName>
        <fullName evidence="1">Uncharacterized protein</fullName>
    </submittedName>
</protein>
<gene>
    <name evidence="1" type="ORF">HP548_02555</name>
</gene>
<name>A0ABX2MGE5_9BACL</name>
<dbReference type="GeneID" id="97129569"/>
<comment type="caution">
    <text evidence="1">The sequence shown here is derived from an EMBL/GenBank/DDBJ whole genome shotgun (WGS) entry which is preliminary data.</text>
</comment>
<organism evidence="1 2">
    <name type="scientific">Paenibacillus taichungensis</name>
    <dbReference type="NCBI Taxonomy" id="484184"/>
    <lineage>
        <taxon>Bacteria</taxon>
        <taxon>Bacillati</taxon>
        <taxon>Bacillota</taxon>
        <taxon>Bacilli</taxon>
        <taxon>Bacillales</taxon>
        <taxon>Paenibacillaceae</taxon>
        <taxon>Paenibacillus</taxon>
    </lineage>
</organism>
<dbReference type="RefSeq" id="WP_175380787.1">
    <property type="nucleotide sequence ID" value="NZ_CBCRYD010000020.1"/>
</dbReference>